<organism evidence="2 3">
    <name type="scientific">Brevundimonas lenta</name>
    <dbReference type="NCBI Taxonomy" id="424796"/>
    <lineage>
        <taxon>Bacteria</taxon>
        <taxon>Pseudomonadati</taxon>
        <taxon>Pseudomonadota</taxon>
        <taxon>Alphaproteobacteria</taxon>
        <taxon>Caulobacterales</taxon>
        <taxon>Caulobacteraceae</taxon>
        <taxon>Brevundimonas</taxon>
    </lineage>
</organism>
<name>A0A7W6JCX7_9CAUL</name>
<gene>
    <name evidence="2" type="ORF">GGR12_001695</name>
</gene>
<keyword evidence="1" id="KW-1133">Transmembrane helix</keyword>
<reference evidence="2 3" key="1">
    <citation type="submission" date="2020-08" db="EMBL/GenBank/DDBJ databases">
        <title>Genomic Encyclopedia of Type Strains, Phase IV (KMG-IV): sequencing the most valuable type-strain genomes for metagenomic binning, comparative biology and taxonomic classification.</title>
        <authorList>
            <person name="Goeker M."/>
        </authorList>
    </citation>
    <scope>NUCLEOTIDE SEQUENCE [LARGE SCALE GENOMIC DNA]</scope>
    <source>
        <strain evidence="2 3">DSM 23960</strain>
    </source>
</reference>
<protein>
    <submittedName>
        <fullName evidence="2">Uncharacterized protein YjeT (DUF2065 family)</fullName>
    </submittedName>
</protein>
<keyword evidence="3" id="KW-1185">Reference proteome</keyword>
<keyword evidence="1" id="KW-0472">Membrane</keyword>
<proteinExistence type="predicted"/>
<evidence type="ECO:0000313" key="2">
    <source>
        <dbReference type="EMBL" id="MBB4082829.1"/>
    </source>
</evidence>
<evidence type="ECO:0000256" key="1">
    <source>
        <dbReference type="SAM" id="Phobius"/>
    </source>
</evidence>
<keyword evidence="1" id="KW-0812">Transmembrane</keyword>
<feature type="transmembrane region" description="Helical" evidence="1">
    <location>
        <begin position="71"/>
        <end position="89"/>
    </location>
</feature>
<feature type="transmembrane region" description="Helical" evidence="1">
    <location>
        <begin position="6"/>
        <end position="26"/>
    </location>
</feature>
<dbReference type="EMBL" id="JACIDM010000002">
    <property type="protein sequence ID" value="MBB4082829.1"/>
    <property type="molecule type" value="Genomic_DNA"/>
</dbReference>
<sequence>MIGELSRTVAVVLGLWLVGVSVFMFVSPARAVAALAKMGGSATIHFGELGLRTVGGIALILAASLSRFPEVIAAIGWFLVASALVLMVLPRRWHAAYSQYWARRIRSMTVRLAASASVIAGGALIWAVI</sequence>
<evidence type="ECO:0000313" key="3">
    <source>
        <dbReference type="Proteomes" id="UP000529946"/>
    </source>
</evidence>
<accession>A0A7W6JCX7</accession>
<comment type="caution">
    <text evidence="2">The sequence shown here is derived from an EMBL/GenBank/DDBJ whole genome shotgun (WGS) entry which is preliminary data.</text>
</comment>
<feature type="transmembrane region" description="Helical" evidence="1">
    <location>
        <begin position="110"/>
        <end position="128"/>
    </location>
</feature>
<dbReference type="RefSeq" id="WP_183203988.1">
    <property type="nucleotide sequence ID" value="NZ_BAAAER010000001.1"/>
</dbReference>
<dbReference type="AlphaFoldDB" id="A0A7W6JCX7"/>
<dbReference type="Proteomes" id="UP000529946">
    <property type="component" value="Unassembled WGS sequence"/>
</dbReference>